<dbReference type="RefSeq" id="WP_269602791.1">
    <property type="nucleotide sequence ID" value="NZ_JAPWIJ010000002.1"/>
</dbReference>
<sequence length="220" mass="24671">MRQTQCVFRSLLAADTPAQRSLNDPVAARIVDEAIEAVAVLGWRRMTMSDVAKRGRIGRATLYRYFASKDELRDAIVLREMNRFMQESTAARTGAASVEDALTSSLAITLEFVRDNRMLNRLRETDREMLLETLFDDDLIATGREFSAQLWKTQLHGEAPVDESVMTHLRTVSEITVRLSLSLIANPRTTADFATPDASRAYVRRYILPLLGPPSAPLQG</sequence>
<dbReference type="Pfam" id="PF00440">
    <property type="entry name" value="TetR_N"/>
    <property type="match status" value="1"/>
</dbReference>
<protein>
    <submittedName>
        <fullName evidence="4">Helix-turn-helix domain containing protein</fullName>
    </submittedName>
</protein>
<keyword evidence="5" id="KW-1185">Reference proteome</keyword>
<feature type="domain" description="HTH tetR-type" evidence="3">
    <location>
        <begin position="24"/>
        <end position="84"/>
    </location>
</feature>
<evidence type="ECO:0000256" key="2">
    <source>
        <dbReference type="PROSITE-ProRule" id="PRU00335"/>
    </source>
</evidence>
<dbReference type="InterPro" id="IPR009057">
    <property type="entry name" value="Homeodomain-like_sf"/>
</dbReference>
<evidence type="ECO:0000313" key="5">
    <source>
        <dbReference type="Proteomes" id="UP001081071"/>
    </source>
</evidence>
<dbReference type="InterPro" id="IPR050109">
    <property type="entry name" value="HTH-type_TetR-like_transc_reg"/>
</dbReference>
<proteinExistence type="predicted"/>
<accession>A0ABT4MAV5</accession>
<dbReference type="SUPFAM" id="SSF46689">
    <property type="entry name" value="Homeodomain-like"/>
    <property type="match status" value="1"/>
</dbReference>
<dbReference type="PANTHER" id="PTHR30055:SF153">
    <property type="entry name" value="HTH-TYPE TRANSCRIPTIONAL REPRESSOR RV3405C"/>
    <property type="match status" value="1"/>
</dbReference>
<dbReference type="PROSITE" id="PS50977">
    <property type="entry name" value="HTH_TETR_2"/>
    <property type="match status" value="1"/>
</dbReference>
<reference evidence="4" key="1">
    <citation type="submission" date="2022-12" db="EMBL/GenBank/DDBJ databases">
        <authorList>
            <person name="Krivoruchko A.V."/>
            <person name="Elkin A."/>
        </authorList>
    </citation>
    <scope>NUCLEOTIDE SEQUENCE</scope>
    <source>
        <strain evidence="4">IEGM 1391</strain>
    </source>
</reference>
<evidence type="ECO:0000256" key="1">
    <source>
        <dbReference type="ARBA" id="ARBA00023125"/>
    </source>
</evidence>
<dbReference type="Gene3D" id="1.10.357.10">
    <property type="entry name" value="Tetracycline Repressor, domain 2"/>
    <property type="match status" value="1"/>
</dbReference>
<name>A0ABT4MAV5_9NOCA</name>
<organism evidence="4 5">
    <name type="scientific">Rhodococcus ruber</name>
    <dbReference type="NCBI Taxonomy" id="1830"/>
    <lineage>
        <taxon>Bacteria</taxon>
        <taxon>Bacillati</taxon>
        <taxon>Actinomycetota</taxon>
        <taxon>Actinomycetes</taxon>
        <taxon>Mycobacteriales</taxon>
        <taxon>Nocardiaceae</taxon>
        <taxon>Rhodococcus</taxon>
    </lineage>
</organism>
<dbReference type="Proteomes" id="UP001081071">
    <property type="component" value="Unassembled WGS sequence"/>
</dbReference>
<feature type="DNA-binding region" description="H-T-H motif" evidence="2">
    <location>
        <begin position="47"/>
        <end position="66"/>
    </location>
</feature>
<comment type="caution">
    <text evidence="4">The sequence shown here is derived from an EMBL/GenBank/DDBJ whole genome shotgun (WGS) entry which is preliminary data.</text>
</comment>
<gene>
    <name evidence="4" type="ORF">O4220_06165</name>
</gene>
<dbReference type="InterPro" id="IPR001647">
    <property type="entry name" value="HTH_TetR"/>
</dbReference>
<dbReference type="EMBL" id="JAPWIJ010000002">
    <property type="protein sequence ID" value="MCZ4518098.1"/>
    <property type="molecule type" value="Genomic_DNA"/>
</dbReference>
<keyword evidence="1 2" id="KW-0238">DNA-binding</keyword>
<dbReference type="PANTHER" id="PTHR30055">
    <property type="entry name" value="HTH-TYPE TRANSCRIPTIONAL REGULATOR RUTR"/>
    <property type="match status" value="1"/>
</dbReference>
<evidence type="ECO:0000259" key="3">
    <source>
        <dbReference type="PROSITE" id="PS50977"/>
    </source>
</evidence>
<evidence type="ECO:0000313" key="4">
    <source>
        <dbReference type="EMBL" id="MCZ4518098.1"/>
    </source>
</evidence>